<gene>
    <name evidence="2" type="ORF">DFH07DRAFT_445965</name>
</gene>
<dbReference type="AlphaFoldDB" id="A0AAD7NG94"/>
<reference evidence="2" key="1">
    <citation type="submission" date="2023-03" db="EMBL/GenBank/DDBJ databases">
        <title>Massive genome expansion in bonnet fungi (Mycena s.s.) driven by repeated elements and novel gene families across ecological guilds.</title>
        <authorList>
            <consortium name="Lawrence Berkeley National Laboratory"/>
            <person name="Harder C.B."/>
            <person name="Miyauchi S."/>
            <person name="Viragh M."/>
            <person name="Kuo A."/>
            <person name="Thoen E."/>
            <person name="Andreopoulos B."/>
            <person name="Lu D."/>
            <person name="Skrede I."/>
            <person name="Drula E."/>
            <person name="Henrissat B."/>
            <person name="Morin E."/>
            <person name="Kohler A."/>
            <person name="Barry K."/>
            <person name="LaButti K."/>
            <person name="Morin E."/>
            <person name="Salamov A."/>
            <person name="Lipzen A."/>
            <person name="Mereny Z."/>
            <person name="Hegedus B."/>
            <person name="Baldrian P."/>
            <person name="Stursova M."/>
            <person name="Weitz H."/>
            <person name="Taylor A."/>
            <person name="Grigoriev I.V."/>
            <person name="Nagy L.G."/>
            <person name="Martin F."/>
            <person name="Kauserud H."/>
        </authorList>
    </citation>
    <scope>NUCLEOTIDE SEQUENCE</scope>
    <source>
        <strain evidence="2">CBHHK188m</strain>
    </source>
</reference>
<sequence length="203" mass="22313">MPLRRRAYRPLPSAARATRVDANCHPLVNGASIHVLNSLRSRHEVVTPGERQRRRGDVDLRLSHGTQDVPMPFAKFYPFPPSVKEIVAGPQNGYGAHLRPRAVGAGVPSGLDTQPNRVSRRSSLEACAAGGHIAGYPVLNGQRLPSANGPMPEPLPPRHGWSGSEKGTARADPERHCRRESRAHPRPRLSSQKSSHRRRDGER</sequence>
<comment type="caution">
    <text evidence="2">The sequence shown here is derived from an EMBL/GenBank/DDBJ whole genome shotgun (WGS) entry which is preliminary data.</text>
</comment>
<accession>A0AAD7NG94</accession>
<feature type="compositionally biased region" description="Basic residues" evidence="1">
    <location>
        <begin position="194"/>
        <end position="203"/>
    </location>
</feature>
<dbReference type="Proteomes" id="UP001215280">
    <property type="component" value="Unassembled WGS sequence"/>
</dbReference>
<proteinExistence type="predicted"/>
<protein>
    <submittedName>
        <fullName evidence="2">Uncharacterized protein</fullName>
    </submittedName>
</protein>
<organism evidence="2 3">
    <name type="scientific">Mycena maculata</name>
    <dbReference type="NCBI Taxonomy" id="230809"/>
    <lineage>
        <taxon>Eukaryota</taxon>
        <taxon>Fungi</taxon>
        <taxon>Dikarya</taxon>
        <taxon>Basidiomycota</taxon>
        <taxon>Agaricomycotina</taxon>
        <taxon>Agaricomycetes</taxon>
        <taxon>Agaricomycetidae</taxon>
        <taxon>Agaricales</taxon>
        <taxon>Marasmiineae</taxon>
        <taxon>Mycenaceae</taxon>
        <taxon>Mycena</taxon>
    </lineage>
</organism>
<keyword evidence="3" id="KW-1185">Reference proteome</keyword>
<feature type="compositionally biased region" description="Basic and acidic residues" evidence="1">
    <location>
        <begin position="167"/>
        <end position="183"/>
    </location>
</feature>
<name>A0AAD7NG94_9AGAR</name>
<evidence type="ECO:0000313" key="3">
    <source>
        <dbReference type="Proteomes" id="UP001215280"/>
    </source>
</evidence>
<evidence type="ECO:0000313" key="2">
    <source>
        <dbReference type="EMBL" id="KAJ7759436.1"/>
    </source>
</evidence>
<feature type="region of interest" description="Disordered" evidence="1">
    <location>
        <begin position="140"/>
        <end position="203"/>
    </location>
</feature>
<dbReference type="EMBL" id="JARJLG010000052">
    <property type="protein sequence ID" value="KAJ7759436.1"/>
    <property type="molecule type" value="Genomic_DNA"/>
</dbReference>
<evidence type="ECO:0000256" key="1">
    <source>
        <dbReference type="SAM" id="MobiDB-lite"/>
    </source>
</evidence>